<accession>A0A835JCL1</accession>
<protein>
    <submittedName>
        <fullName evidence="2">Uncharacterized protein</fullName>
    </submittedName>
</protein>
<dbReference type="AlphaFoldDB" id="A0A835JCL1"/>
<proteinExistence type="predicted"/>
<feature type="compositionally biased region" description="Basic and acidic residues" evidence="1">
    <location>
        <begin position="66"/>
        <end position="75"/>
    </location>
</feature>
<feature type="region of interest" description="Disordered" evidence="1">
    <location>
        <begin position="66"/>
        <end position="132"/>
    </location>
</feature>
<name>A0A835JCL1_9ROSI</name>
<evidence type="ECO:0000256" key="1">
    <source>
        <dbReference type="SAM" id="MobiDB-lite"/>
    </source>
</evidence>
<reference evidence="2 3" key="1">
    <citation type="submission" date="2020-10" db="EMBL/GenBank/DDBJ databases">
        <title>Plant Genome Project.</title>
        <authorList>
            <person name="Zhang R.-G."/>
        </authorList>
    </citation>
    <scope>NUCLEOTIDE SEQUENCE [LARGE SCALE GENOMIC DNA]</scope>
    <source>
        <strain evidence="2">FAFU-HL-1</strain>
        <tissue evidence="2">Leaf</tissue>
    </source>
</reference>
<keyword evidence="3" id="KW-1185">Reference proteome</keyword>
<organism evidence="2 3">
    <name type="scientific">Salix dunnii</name>
    <dbReference type="NCBI Taxonomy" id="1413687"/>
    <lineage>
        <taxon>Eukaryota</taxon>
        <taxon>Viridiplantae</taxon>
        <taxon>Streptophyta</taxon>
        <taxon>Embryophyta</taxon>
        <taxon>Tracheophyta</taxon>
        <taxon>Spermatophyta</taxon>
        <taxon>Magnoliopsida</taxon>
        <taxon>eudicotyledons</taxon>
        <taxon>Gunneridae</taxon>
        <taxon>Pentapetalae</taxon>
        <taxon>rosids</taxon>
        <taxon>fabids</taxon>
        <taxon>Malpighiales</taxon>
        <taxon>Salicaceae</taxon>
        <taxon>Saliceae</taxon>
        <taxon>Salix</taxon>
    </lineage>
</organism>
<gene>
    <name evidence="2" type="ORF">SADUNF_Sadunf15G0048600</name>
</gene>
<sequence length="170" mass="18753">MKMLTIPETDFHCGGDGSTGFRMNYHMVIKVANRVWKTGGMESMMYTANGLSLFSTMPTSKEEMNKLTGSRHEPRVQNNQSKMGNGSGSTHPSSCLNLTARIKDDKPESLSITEDDTTLKMGNQGEKARPVDPIAQVEELRVLKGKMKEDVLTVCLTNQSGSLQSRNNHS</sequence>
<evidence type="ECO:0000313" key="2">
    <source>
        <dbReference type="EMBL" id="KAF9667678.1"/>
    </source>
</evidence>
<feature type="compositionally biased region" description="Polar residues" evidence="1">
    <location>
        <begin position="76"/>
        <end position="97"/>
    </location>
</feature>
<dbReference type="EMBL" id="JADGMS010000015">
    <property type="protein sequence ID" value="KAF9667678.1"/>
    <property type="molecule type" value="Genomic_DNA"/>
</dbReference>
<dbReference type="OrthoDB" id="10628485at2759"/>
<dbReference type="Proteomes" id="UP000657918">
    <property type="component" value="Unassembled WGS sequence"/>
</dbReference>
<evidence type="ECO:0000313" key="3">
    <source>
        <dbReference type="Proteomes" id="UP000657918"/>
    </source>
</evidence>
<comment type="caution">
    <text evidence="2">The sequence shown here is derived from an EMBL/GenBank/DDBJ whole genome shotgun (WGS) entry which is preliminary data.</text>
</comment>